<dbReference type="InterPro" id="IPR003615">
    <property type="entry name" value="HNH_nuc"/>
</dbReference>
<dbReference type="SUPFAM" id="SSF54060">
    <property type="entry name" value="His-Me finger endonucleases"/>
    <property type="match status" value="1"/>
</dbReference>
<gene>
    <name evidence="3" type="ORF">EZS27_036201</name>
</gene>
<accession>A0A5J4PW82</accession>
<dbReference type="Pfam" id="PF13392">
    <property type="entry name" value="HNH_3"/>
    <property type="match status" value="1"/>
</dbReference>
<dbReference type="Gene3D" id="3.90.75.20">
    <property type="match status" value="1"/>
</dbReference>
<feature type="region of interest" description="Disordered" evidence="1">
    <location>
        <begin position="88"/>
        <end position="128"/>
    </location>
</feature>
<evidence type="ECO:0000259" key="2">
    <source>
        <dbReference type="Pfam" id="PF13392"/>
    </source>
</evidence>
<sequence length="216" mass="24920">MKLGRRVSAVKTRATRCGLKRSKELLVWNPERIKILKRLYNEKTNAQIAEILGVSEGAVNVAAFKYGVHKTKEFRRVYSSKGFFPKGHVPANKGKKQAEHMSEESIEKTRSTRFGKGHIPHNHKPVGYGRTNRDGYIEIKIAEPNVFECKHKLLWRQHNGKIPIGQNIKFKDGNKLNIRIENLYMVSKAENMRENTIQRYPDDVKKAIRKVGKFNP</sequence>
<feature type="compositionally biased region" description="Basic residues" evidence="1">
    <location>
        <begin position="111"/>
        <end position="124"/>
    </location>
</feature>
<name>A0A5J4PW82_9ZZZZ</name>
<dbReference type="AlphaFoldDB" id="A0A5J4PW82"/>
<dbReference type="EMBL" id="SNRY01006285">
    <property type="protein sequence ID" value="KAA6312949.1"/>
    <property type="molecule type" value="Genomic_DNA"/>
</dbReference>
<proteinExistence type="predicted"/>
<feature type="compositionally biased region" description="Basic and acidic residues" evidence="1">
    <location>
        <begin position="96"/>
        <end position="110"/>
    </location>
</feature>
<dbReference type="InterPro" id="IPR044925">
    <property type="entry name" value="His-Me_finger_sf"/>
</dbReference>
<comment type="caution">
    <text evidence="3">The sequence shown here is derived from an EMBL/GenBank/DDBJ whole genome shotgun (WGS) entry which is preliminary data.</text>
</comment>
<evidence type="ECO:0000313" key="3">
    <source>
        <dbReference type="EMBL" id="KAA6312949.1"/>
    </source>
</evidence>
<reference evidence="3" key="1">
    <citation type="submission" date="2019-03" db="EMBL/GenBank/DDBJ databases">
        <title>Single cell metagenomics reveals metabolic interactions within the superorganism composed of flagellate Streblomastix strix and complex community of Bacteroidetes bacteria on its surface.</title>
        <authorList>
            <person name="Treitli S.C."/>
            <person name="Kolisko M."/>
            <person name="Husnik F."/>
            <person name="Keeling P."/>
            <person name="Hampl V."/>
        </authorList>
    </citation>
    <scope>NUCLEOTIDE SEQUENCE</scope>
    <source>
        <strain evidence="3">STM</strain>
    </source>
</reference>
<feature type="domain" description="HNH nuclease" evidence="2">
    <location>
        <begin position="150"/>
        <end position="193"/>
    </location>
</feature>
<protein>
    <recommendedName>
        <fullName evidence="2">HNH nuclease domain-containing protein</fullName>
    </recommendedName>
</protein>
<evidence type="ECO:0000256" key="1">
    <source>
        <dbReference type="SAM" id="MobiDB-lite"/>
    </source>
</evidence>
<organism evidence="3">
    <name type="scientific">termite gut metagenome</name>
    <dbReference type="NCBI Taxonomy" id="433724"/>
    <lineage>
        <taxon>unclassified sequences</taxon>
        <taxon>metagenomes</taxon>
        <taxon>organismal metagenomes</taxon>
    </lineage>
</organism>